<dbReference type="InterPro" id="IPR008266">
    <property type="entry name" value="Tyr_kinase_AS"/>
</dbReference>
<evidence type="ECO:0000256" key="2">
    <source>
        <dbReference type="ARBA" id="ARBA00047899"/>
    </source>
</evidence>
<keyword evidence="6" id="KW-0808">Transferase</keyword>
<comment type="catalytic activity">
    <reaction evidence="3">
        <text>L-seryl-[protein] + ATP = O-phospho-L-seryl-[protein] + ADP + H(+)</text>
        <dbReference type="Rhea" id="RHEA:17989"/>
        <dbReference type="Rhea" id="RHEA-COMP:9863"/>
        <dbReference type="Rhea" id="RHEA-COMP:11604"/>
        <dbReference type="ChEBI" id="CHEBI:15378"/>
        <dbReference type="ChEBI" id="CHEBI:29999"/>
        <dbReference type="ChEBI" id="CHEBI:30616"/>
        <dbReference type="ChEBI" id="CHEBI:83421"/>
        <dbReference type="ChEBI" id="CHEBI:456216"/>
        <dbReference type="EC" id="2.7.11.1"/>
    </reaction>
</comment>
<comment type="caution">
    <text evidence="6">The sequence shown here is derived from an EMBL/GenBank/DDBJ whole genome shotgun (WGS) entry which is preliminary data.</text>
</comment>
<dbReference type="STRING" id="1081108.A0A167XKR2"/>
<evidence type="ECO:0000259" key="5">
    <source>
        <dbReference type="Pfam" id="PF17667"/>
    </source>
</evidence>
<gene>
    <name evidence="6" type="ORF">LEL_10542</name>
</gene>
<dbReference type="Pfam" id="PF17667">
    <property type="entry name" value="Pkinase_fungal"/>
    <property type="match status" value="1"/>
</dbReference>
<proteinExistence type="predicted"/>
<dbReference type="InterPro" id="IPR011009">
    <property type="entry name" value="Kinase-like_dom_sf"/>
</dbReference>
<feature type="region of interest" description="Disordered" evidence="4">
    <location>
        <begin position="508"/>
        <end position="563"/>
    </location>
</feature>
<evidence type="ECO:0000256" key="1">
    <source>
        <dbReference type="ARBA" id="ARBA00012513"/>
    </source>
</evidence>
<dbReference type="AlphaFoldDB" id="A0A167XKR2"/>
<dbReference type="PROSITE" id="PS00109">
    <property type="entry name" value="PROTEIN_KINASE_TYR"/>
    <property type="match status" value="1"/>
</dbReference>
<evidence type="ECO:0000313" key="6">
    <source>
        <dbReference type="EMBL" id="OAA65095.1"/>
    </source>
</evidence>
<dbReference type="EMBL" id="AZHF01000014">
    <property type="protein sequence ID" value="OAA65095.1"/>
    <property type="molecule type" value="Genomic_DNA"/>
</dbReference>
<feature type="domain" description="Fungal-type protein kinase" evidence="5">
    <location>
        <begin position="272"/>
        <end position="690"/>
    </location>
</feature>
<dbReference type="OrthoDB" id="4868916at2759"/>
<dbReference type="Gene3D" id="1.10.510.10">
    <property type="entry name" value="Transferase(Phosphotransferase) domain 1"/>
    <property type="match status" value="1"/>
</dbReference>
<evidence type="ECO:0000313" key="7">
    <source>
        <dbReference type="Proteomes" id="UP000076881"/>
    </source>
</evidence>
<sequence>MAGRCASEQQLIRENQIGDGLDSFRSSFKSICDRGSIPPSAESIELLDSEDIRIVSLPFLSTLQGLSVAGLLPSKSGNKTIRNDIQKLISAVVSDDFDFDRIKPLLKAALADTPDDALVWELASSAGAGSTPPPRSIASSIQETPWSQNTSGIINSSELRQSVDSALKSELEHLYTGLPIFHEAFFGDLPDLDAVAEHVFRKCLEGNNPLFKDGWSGWPVLANETDVLAWFDKLIPKLEALAGSRIPPPAIRRTLLAQPRTPLAGSAGKRSIDIGIVNGDIAHKSDSQSSRYRWSHVLVPGELKSNPKADTASAAWIDLARYAREVFAAQATRRFILGFTLCGSRMRVWEFDRLGGIASEPFDINDQHGGRQFVATILAFLRMNEEMLGFDPTIKTCGGQQFIEIERNNETERFIIDEVIQRSRCIAGRATVCWKAHRADAPQIPLVIKDSWQYTDREQEGELLRDATDKGVKNVAQYYHHETVCVRGTEDDILQNVRKGLDATTGTKYQLGRGTLSSSAGASRGSHQIRSAGAGRKRPSSETSANLPPRKRSGSASPVKPRLGVLPNRIHRRIILGDYGKPIYRASSRVALLSALDGCVHGHESLHNAGLLHRDISINNLMMNEDTDNPSRSAFLIDLDLAIREQRTAASGARAKTGTRAFMAIGALLGDHHSFMHDLESFFWVLFWVCIHYNGPNERARVVDRFDRWNYVDVEELAELKAGLVGNQRHFLYRVEESFTPYFEPLIPWVNRLRQLLFPSDKPWEDRQDPELYARVRQLLQNAQKDAKSTDTASQTERYRQGAVDARFDALLPELEDDALRASQGRHQLVSRRNFQSRSGSLRCVSEPLPAAHEKPLDAEAHSETVDVGYSVSPAGQRAHRRHIVVGEFKRCLISPDQWQDGKLLGSQRSFSQEGYAFQYACPQIFCFDGAHLLMLQFRARSVSDIQDANCPVD</sequence>
<keyword evidence="7" id="KW-1185">Reference proteome</keyword>
<dbReference type="Proteomes" id="UP000076881">
    <property type="component" value="Unassembled WGS sequence"/>
</dbReference>
<dbReference type="SUPFAM" id="SSF56112">
    <property type="entry name" value="Protein kinase-like (PK-like)"/>
    <property type="match status" value="1"/>
</dbReference>
<comment type="catalytic activity">
    <reaction evidence="2">
        <text>L-threonyl-[protein] + ATP = O-phospho-L-threonyl-[protein] + ADP + H(+)</text>
        <dbReference type="Rhea" id="RHEA:46608"/>
        <dbReference type="Rhea" id="RHEA-COMP:11060"/>
        <dbReference type="Rhea" id="RHEA-COMP:11605"/>
        <dbReference type="ChEBI" id="CHEBI:15378"/>
        <dbReference type="ChEBI" id="CHEBI:30013"/>
        <dbReference type="ChEBI" id="CHEBI:30616"/>
        <dbReference type="ChEBI" id="CHEBI:61977"/>
        <dbReference type="ChEBI" id="CHEBI:456216"/>
        <dbReference type="EC" id="2.7.11.1"/>
    </reaction>
</comment>
<keyword evidence="6" id="KW-0418">Kinase</keyword>
<name>A0A167XKR2_CORDF</name>
<organism evidence="6 7">
    <name type="scientific">Akanthomyces lecanii RCEF 1005</name>
    <dbReference type="NCBI Taxonomy" id="1081108"/>
    <lineage>
        <taxon>Eukaryota</taxon>
        <taxon>Fungi</taxon>
        <taxon>Dikarya</taxon>
        <taxon>Ascomycota</taxon>
        <taxon>Pezizomycotina</taxon>
        <taxon>Sordariomycetes</taxon>
        <taxon>Hypocreomycetidae</taxon>
        <taxon>Hypocreales</taxon>
        <taxon>Cordycipitaceae</taxon>
        <taxon>Akanthomyces</taxon>
        <taxon>Cordyceps confragosa</taxon>
    </lineage>
</organism>
<dbReference type="GO" id="GO:0004674">
    <property type="term" value="F:protein serine/threonine kinase activity"/>
    <property type="evidence" value="ECO:0007669"/>
    <property type="project" value="UniProtKB-EC"/>
</dbReference>
<protein>
    <recommendedName>
        <fullName evidence="1">non-specific serine/threonine protein kinase</fullName>
        <ecNumber evidence="1">2.7.11.1</ecNumber>
    </recommendedName>
</protein>
<dbReference type="PANTHER" id="PTHR38248">
    <property type="entry name" value="FUNK1 6"/>
    <property type="match status" value="1"/>
</dbReference>
<reference evidence="6 7" key="1">
    <citation type="journal article" date="2016" name="Genome Biol. Evol.">
        <title>Divergent and convergent evolution of fungal pathogenicity.</title>
        <authorList>
            <person name="Shang Y."/>
            <person name="Xiao G."/>
            <person name="Zheng P."/>
            <person name="Cen K."/>
            <person name="Zhan S."/>
            <person name="Wang C."/>
        </authorList>
    </citation>
    <scope>NUCLEOTIDE SEQUENCE [LARGE SCALE GENOMIC DNA]</scope>
    <source>
        <strain evidence="6 7">RCEF 1005</strain>
    </source>
</reference>
<dbReference type="PANTHER" id="PTHR38248:SF2">
    <property type="entry name" value="FUNK1 11"/>
    <property type="match status" value="1"/>
</dbReference>
<accession>A0A167XKR2</accession>
<dbReference type="EC" id="2.7.11.1" evidence="1"/>
<feature type="compositionally biased region" description="Polar residues" evidence="4">
    <location>
        <begin position="515"/>
        <end position="529"/>
    </location>
</feature>
<evidence type="ECO:0000256" key="3">
    <source>
        <dbReference type="ARBA" id="ARBA00048679"/>
    </source>
</evidence>
<evidence type="ECO:0000256" key="4">
    <source>
        <dbReference type="SAM" id="MobiDB-lite"/>
    </source>
</evidence>
<dbReference type="InterPro" id="IPR040976">
    <property type="entry name" value="Pkinase_fungal"/>
</dbReference>